<evidence type="ECO:0000256" key="12">
    <source>
        <dbReference type="SAM" id="Phobius"/>
    </source>
</evidence>
<evidence type="ECO:0000256" key="8">
    <source>
        <dbReference type="ARBA" id="ARBA00023136"/>
    </source>
</evidence>
<evidence type="ECO:0000256" key="3">
    <source>
        <dbReference type="ARBA" id="ARBA00022516"/>
    </source>
</evidence>
<evidence type="ECO:0000256" key="7">
    <source>
        <dbReference type="ARBA" id="ARBA00023098"/>
    </source>
</evidence>
<dbReference type="InterPro" id="IPR000462">
    <property type="entry name" value="CDP-OH_P_trans"/>
</dbReference>
<feature type="transmembrane region" description="Helical" evidence="12">
    <location>
        <begin position="125"/>
        <end position="147"/>
    </location>
</feature>
<dbReference type="InterPro" id="IPR050324">
    <property type="entry name" value="CDP-alcohol_PTase-I"/>
</dbReference>
<keyword evidence="14" id="KW-1185">Reference proteome</keyword>
<comment type="similarity">
    <text evidence="2 11">Belongs to the CDP-alcohol phosphatidyltransferase class-I family.</text>
</comment>
<feature type="transmembrane region" description="Helical" evidence="12">
    <location>
        <begin position="12"/>
        <end position="30"/>
    </location>
</feature>
<keyword evidence="4 11" id="KW-0808">Transferase</keyword>
<reference evidence="13 14" key="1">
    <citation type="submission" date="2019-01" db="EMBL/GenBank/DDBJ databases">
        <title>Leucobacter muris sp. nov. isolated from the nose of a laboratory mouse.</title>
        <authorList>
            <person name="Benga L."/>
            <person name="Sproeer C."/>
            <person name="Schumann P."/>
            <person name="Verbarg S."/>
            <person name="Bunk B."/>
            <person name="Engelhardt E."/>
            <person name="Benten P.M."/>
            <person name="Sager M."/>
        </authorList>
    </citation>
    <scope>NUCLEOTIDE SEQUENCE [LARGE SCALE GENOMIC DNA]</scope>
    <source>
        <strain evidence="13 14">DSM 101948</strain>
    </source>
</reference>
<dbReference type="InterPro" id="IPR004570">
    <property type="entry name" value="Phosphatidylglycerol_P_synth"/>
</dbReference>
<evidence type="ECO:0000313" key="13">
    <source>
        <dbReference type="EMBL" id="QAB17701.1"/>
    </source>
</evidence>
<feature type="transmembrane region" description="Helical" evidence="12">
    <location>
        <begin position="153"/>
        <end position="173"/>
    </location>
</feature>
<evidence type="ECO:0000256" key="5">
    <source>
        <dbReference type="ARBA" id="ARBA00022692"/>
    </source>
</evidence>
<dbReference type="PANTHER" id="PTHR14269:SF11">
    <property type="entry name" value="CDP-DIACYLGLYCEROL--GLYCEROL-3-PHOSPHATE 3-PHOSPHATIDYLTRANSFERASE"/>
    <property type="match status" value="1"/>
</dbReference>
<comment type="subcellular location">
    <subcellularLocation>
        <location evidence="1">Membrane</location>
        <topology evidence="1">Multi-pass membrane protein</topology>
    </subcellularLocation>
</comment>
<evidence type="ECO:0000313" key="14">
    <source>
        <dbReference type="Proteomes" id="UP000285768"/>
    </source>
</evidence>
<dbReference type="Pfam" id="PF01066">
    <property type="entry name" value="CDP-OH_P_transf"/>
    <property type="match status" value="1"/>
</dbReference>
<evidence type="ECO:0000256" key="2">
    <source>
        <dbReference type="ARBA" id="ARBA00010441"/>
    </source>
</evidence>
<dbReference type="RefSeq" id="WP_128386770.1">
    <property type="nucleotide sequence ID" value="NZ_CP035037.1"/>
</dbReference>
<keyword evidence="5 12" id="KW-0812">Transmembrane</keyword>
<keyword evidence="9" id="KW-0594">Phospholipid biosynthesis</keyword>
<dbReference type="PROSITE" id="PS00379">
    <property type="entry name" value="CDP_ALCOHOL_P_TRANSF"/>
    <property type="match status" value="1"/>
</dbReference>
<evidence type="ECO:0000256" key="11">
    <source>
        <dbReference type="RuleBase" id="RU003750"/>
    </source>
</evidence>
<accession>A0ABX5QFG6</accession>
<gene>
    <name evidence="13" type="ORF">Leucomu_07000</name>
</gene>
<keyword evidence="3" id="KW-0444">Lipid biosynthesis</keyword>
<name>A0ABX5QFG6_9MICO</name>
<evidence type="ECO:0000256" key="9">
    <source>
        <dbReference type="ARBA" id="ARBA00023209"/>
    </source>
</evidence>
<evidence type="ECO:0000256" key="10">
    <source>
        <dbReference type="ARBA" id="ARBA00023264"/>
    </source>
</evidence>
<evidence type="ECO:0000256" key="4">
    <source>
        <dbReference type="ARBA" id="ARBA00022679"/>
    </source>
</evidence>
<feature type="transmembrane region" description="Helical" evidence="12">
    <location>
        <begin position="36"/>
        <end position="60"/>
    </location>
</feature>
<dbReference type="InterPro" id="IPR048254">
    <property type="entry name" value="CDP_ALCOHOL_P_TRANSF_CS"/>
</dbReference>
<evidence type="ECO:0000256" key="1">
    <source>
        <dbReference type="ARBA" id="ARBA00004141"/>
    </source>
</evidence>
<dbReference type="EMBL" id="CP035037">
    <property type="protein sequence ID" value="QAB17701.1"/>
    <property type="molecule type" value="Genomic_DNA"/>
</dbReference>
<feature type="transmembrane region" description="Helical" evidence="12">
    <location>
        <begin position="97"/>
        <end position="113"/>
    </location>
</feature>
<keyword evidence="6 12" id="KW-1133">Transmembrane helix</keyword>
<keyword evidence="8 12" id="KW-0472">Membrane</keyword>
<dbReference type="PANTHER" id="PTHR14269">
    <property type="entry name" value="CDP-DIACYLGLYCEROL--GLYCEROL-3-PHOSPHATE 3-PHOSPHATIDYLTRANSFERASE-RELATED"/>
    <property type="match status" value="1"/>
</dbReference>
<dbReference type="PIRSF" id="PIRSF000847">
    <property type="entry name" value="Phos_ph_gly_syn"/>
    <property type="match status" value="1"/>
</dbReference>
<dbReference type="InterPro" id="IPR043130">
    <property type="entry name" value="CDP-OH_PTrfase_TM_dom"/>
</dbReference>
<dbReference type="Gene3D" id="1.20.120.1760">
    <property type="match status" value="1"/>
</dbReference>
<keyword evidence="10" id="KW-1208">Phospholipid metabolism</keyword>
<keyword evidence="7" id="KW-0443">Lipid metabolism</keyword>
<organism evidence="13 14">
    <name type="scientific">Leucobacter muris</name>
    <dbReference type="NCBI Taxonomy" id="1935379"/>
    <lineage>
        <taxon>Bacteria</taxon>
        <taxon>Bacillati</taxon>
        <taxon>Actinomycetota</taxon>
        <taxon>Actinomycetes</taxon>
        <taxon>Micrococcales</taxon>
        <taxon>Microbacteriaceae</taxon>
        <taxon>Leucobacter</taxon>
    </lineage>
</organism>
<proteinExistence type="inferred from homology"/>
<dbReference type="Proteomes" id="UP000285768">
    <property type="component" value="Chromosome"/>
</dbReference>
<sequence length="182" mass="19612">MTSERSWATLPNAITLLRLLLVIPIVVLLIEGEQPVLTVVLLVIFGASDWIDGTLARLMNQVSQFGKLFDPLADRVGVVAIVLAMIVAGLLPAWTAIAIPGVELVLLVVYFMTRPERIPEASLLGKARTAVMMTGIAAVGFGILPGLEWLGEAGRWITAVGVAMHIVVGADYFRLMVAGRRR</sequence>
<protein>
    <submittedName>
        <fullName evidence="13">CDP-alcohol phosphatidyltransferase family protein</fullName>
    </submittedName>
</protein>
<evidence type="ECO:0000256" key="6">
    <source>
        <dbReference type="ARBA" id="ARBA00022989"/>
    </source>
</evidence>